<evidence type="ECO:0000313" key="6">
    <source>
        <dbReference type="EMBL" id="WWD81603.1"/>
    </source>
</evidence>
<evidence type="ECO:0000256" key="3">
    <source>
        <dbReference type="ARBA" id="ARBA00022989"/>
    </source>
</evidence>
<evidence type="ECO:0000256" key="4">
    <source>
        <dbReference type="ARBA" id="ARBA00023136"/>
    </source>
</evidence>
<protein>
    <recommendedName>
        <fullName evidence="5">UPF0295 protein FTX54_005935</fullName>
    </recommendedName>
</protein>
<dbReference type="Proteomes" id="UP000321816">
    <property type="component" value="Chromosome"/>
</dbReference>
<keyword evidence="1 5" id="KW-1003">Cell membrane</keyword>
<comment type="similarity">
    <text evidence="5">Belongs to the UPF0295 family.</text>
</comment>
<name>A0A5C7FCW9_9BACI</name>
<dbReference type="NCBIfam" id="NF002796">
    <property type="entry name" value="PRK02935.1"/>
    <property type="match status" value="1"/>
</dbReference>
<evidence type="ECO:0000256" key="2">
    <source>
        <dbReference type="ARBA" id="ARBA00022692"/>
    </source>
</evidence>
<organism evidence="6 7">
    <name type="scientific">Alkalicoccus halolimnae</name>
    <dbReference type="NCBI Taxonomy" id="1667239"/>
    <lineage>
        <taxon>Bacteria</taxon>
        <taxon>Bacillati</taxon>
        <taxon>Bacillota</taxon>
        <taxon>Bacilli</taxon>
        <taxon>Bacillales</taxon>
        <taxon>Bacillaceae</taxon>
        <taxon>Alkalicoccus</taxon>
    </lineage>
</organism>
<evidence type="ECO:0000256" key="5">
    <source>
        <dbReference type="HAMAP-Rule" id="MF_01502"/>
    </source>
</evidence>
<keyword evidence="2 5" id="KW-0812">Transmembrane</keyword>
<dbReference type="EMBL" id="CP144914">
    <property type="protein sequence ID" value="WWD81603.1"/>
    <property type="molecule type" value="Genomic_DNA"/>
</dbReference>
<keyword evidence="4 5" id="KW-0472">Membrane</keyword>
<proteinExistence type="inferred from homology"/>
<feature type="transmembrane region" description="Helical" evidence="5">
    <location>
        <begin position="21"/>
        <end position="41"/>
    </location>
</feature>
<sequence>MAFVERRDAVLLSFTSKINKIRTFALVLIFAGIIIMYLGLFFQANPIVMTIFMLLGFLAIIASTVIYFWIGMLSSKAVQVTCPECEKPTKMLGRVDACMHCNEALTLDQSLEGKEFDQAYNSKKKSRKD</sequence>
<feature type="transmembrane region" description="Helical" evidence="5">
    <location>
        <begin position="47"/>
        <end position="70"/>
    </location>
</feature>
<evidence type="ECO:0000256" key="1">
    <source>
        <dbReference type="ARBA" id="ARBA00022475"/>
    </source>
</evidence>
<gene>
    <name evidence="6" type="ORF">FTX54_005935</name>
</gene>
<comment type="subcellular location">
    <subcellularLocation>
        <location evidence="5">Cell membrane</location>
        <topology evidence="5">Multi-pass membrane protein</topology>
    </subcellularLocation>
</comment>
<dbReference type="GO" id="GO:0005886">
    <property type="term" value="C:plasma membrane"/>
    <property type="evidence" value="ECO:0007669"/>
    <property type="project" value="UniProtKB-SubCell"/>
</dbReference>
<dbReference type="HAMAP" id="MF_01502">
    <property type="entry name" value="UPF0295"/>
    <property type="match status" value="1"/>
</dbReference>
<keyword evidence="7" id="KW-1185">Reference proteome</keyword>
<dbReference type="OrthoDB" id="1653848at2"/>
<dbReference type="KEGG" id="ahal:FTX54_005935"/>
<dbReference type="AlphaFoldDB" id="A0A5C7FCW9"/>
<dbReference type="InterPro" id="IPR020912">
    <property type="entry name" value="UPF0295"/>
</dbReference>
<accession>A0A5C7FCW9</accession>
<evidence type="ECO:0000313" key="7">
    <source>
        <dbReference type="Proteomes" id="UP000321816"/>
    </source>
</evidence>
<reference evidence="6 7" key="1">
    <citation type="submission" date="2024-01" db="EMBL/GenBank/DDBJ databases">
        <title>Complete Genome Sequence of Alkalicoccus halolimnae BZ-SZ-XJ29T, a Moderately Halophilic Bacterium Isolated from a Salt Lake.</title>
        <authorList>
            <person name="Zhao B."/>
        </authorList>
    </citation>
    <scope>NUCLEOTIDE SEQUENCE [LARGE SCALE GENOMIC DNA]</scope>
    <source>
        <strain evidence="6 7">BZ-SZ-XJ29</strain>
    </source>
</reference>
<keyword evidence="3 5" id="KW-1133">Transmembrane helix</keyword>
<dbReference type="Pfam" id="PF11023">
    <property type="entry name" value="DUF2614"/>
    <property type="match status" value="1"/>
</dbReference>